<dbReference type="InterPro" id="IPR000571">
    <property type="entry name" value="Znf_CCCH"/>
</dbReference>
<keyword evidence="1" id="KW-0479">Metal-binding</keyword>
<dbReference type="PANTHER" id="PTHR35558">
    <property type="entry name" value="SGNH_HYDRO DOMAIN-CONTAINING PROTEIN"/>
    <property type="match status" value="1"/>
</dbReference>
<gene>
    <name evidence="4" type="ORF">NDU88_004648</name>
</gene>
<feature type="region of interest" description="Disordered" evidence="2">
    <location>
        <begin position="279"/>
        <end position="301"/>
    </location>
</feature>
<keyword evidence="1" id="KW-0863">Zinc-finger</keyword>
<evidence type="ECO:0000256" key="1">
    <source>
        <dbReference type="PROSITE-ProRule" id="PRU00723"/>
    </source>
</evidence>
<proteinExistence type="predicted"/>
<reference evidence="4" key="1">
    <citation type="journal article" date="2022" name="bioRxiv">
        <title>Sequencing and chromosome-scale assembly of the giantPleurodeles waltlgenome.</title>
        <authorList>
            <person name="Brown T."/>
            <person name="Elewa A."/>
            <person name="Iarovenko S."/>
            <person name="Subramanian E."/>
            <person name="Araus A.J."/>
            <person name="Petzold A."/>
            <person name="Susuki M."/>
            <person name="Suzuki K.-i.T."/>
            <person name="Hayashi T."/>
            <person name="Toyoda A."/>
            <person name="Oliveira C."/>
            <person name="Osipova E."/>
            <person name="Leigh N.D."/>
            <person name="Simon A."/>
            <person name="Yun M.H."/>
        </authorList>
    </citation>
    <scope>NUCLEOTIDE SEQUENCE</scope>
    <source>
        <strain evidence="4">20211129_DDA</strain>
        <tissue evidence="4">Liver</tissue>
    </source>
</reference>
<organism evidence="4 5">
    <name type="scientific">Pleurodeles waltl</name>
    <name type="common">Iberian ribbed newt</name>
    <dbReference type="NCBI Taxonomy" id="8319"/>
    <lineage>
        <taxon>Eukaryota</taxon>
        <taxon>Metazoa</taxon>
        <taxon>Chordata</taxon>
        <taxon>Craniata</taxon>
        <taxon>Vertebrata</taxon>
        <taxon>Euteleostomi</taxon>
        <taxon>Amphibia</taxon>
        <taxon>Batrachia</taxon>
        <taxon>Caudata</taxon>
        <taxon>Salamandroidea</taxon>
        <taxon>Salamandridae</taxon>
        <taxon>Pleurodelinae</taxon>
        <taxon>Pleurodeles</taxon>
    </lineage>
</organism>
<keyword evidence="5" id="KW-1185">Reference proteome</keyword>
<feature type="compositionally biased region" description="Basic and acidic residues" evidence="2">
    <location>
        <begin position="499"/>
        <end position="508"/>
    </location>
</feature>
<evidence type="ECO:0000256" key="2">
    <source>
        <dbReference type="SAM" id="MobiDB-lite"/>
    </source>
</evidence>
<dbReference type="Proteomes" id="UP001066276">
    <property type="component" value="Chromosome 12"/>
</dbReference>
<evidence type="ECO:0000313" key="4">
    <source>
        <dbReference type="EMBL" id="KAJ1084501.1"/>
    </source>
</evidence>
<protein>
    <recommendedName>
        <fullName evidence="3">C3H1-type domain-containing protein</fullName>
    </recommendedName>
</protein>
<evidence type="ECO:0000259" key="3">
    <source>
        <dbReference type="PROSITE" id="PS50103"/>
    </source>
</evidence>
<comment type="caution">
    <text evidence="4">The sequence shown here is derived from an EMBL/GenBank/DDBJ whole genome shotgun (WGS) entry which is preliminary data.</text>
</comment>
<dbReference type="GO" id="GO:0008270">
    <property type="term" value="F:zinc ion binding"/>
    <property type="evidence" value="ECO:0007669"/>
    <property type="project" value="UniProtKB-KW"/>
</dbReference>
<dbReference type="PANTHER" id="PTHR35558:SF1">
    <property type="entry name" value="ENDONUCLEASE_EXONUCLEASE_PHOSPHATASE DOMAIN-CONTAINING PROTEIN"/>
    <property type="match status" value="1"/>
</dbReference>
<feature type="zinc finger region" description="C3H1-type" evidence="1">
    <location>
        <begin position="452"/>
        <end position="480"/>
    </location>
</feature>
<sequence length="508" mass="54796">MLADIRQSLAVLAAPPEELPVQSSSKHQVVAPAVGTASEQMQDALALPGASQDPTTQVEALATARNVPSLQVTTASPCVSQAPGSLFQTPPVEKVHGTIGEVVLGLPGFLWRRVQGLVWRIHRRSGPGTTPVLGLEGVLADIRKSLASLAPAAQAGAPPAPLTGVALPAAVPAALPVPHPPASKAPEHLAPVQDPSRQTLLEVSRLLASISTPPVNSPPPTTPWVADDSLQNTLNELKRQVDALSAAHTTNLQASVLSQSVTLSPGAVVASPPIVQNVQPGPSKVPVQDNSTKEGTSDAVLSRPGKLTAHVAAEVKEKLWKGEFVDIFSLIRAKRREAESKDKEPKSSFFGERKPRVEESITNWLLGFNVFMSVWLEKKPELASSLIYYANKILKAQHTYGGYAWLEYDRDFRWARVEDPSIGWDQTEVEVWLECVNNKVSGRQPFRTQAHSERKGSCWAFNRNGCSRPAGSCKFRHNCSFCGHPSHPESKCIKKSKERGRDSSKPAN</sequence>
<dbReference type="EMBL" id="JANPWB010000016">
    <property type="protein sequence ID" value="KAJ1084501.1"/>
    <property type="molecule type" value="Genomic_DNA"/>
</dbReference>
<dbReference type="AlphaFoldDB" id="A0AAV7KYD1"/>
<accession>A0AAV7KYD1</accession>
<feature type="domain" description="C3H1-type" evidence="3">
    <location>
        <begin position="452"/>
        <end position="480"/>
    </location>
</feature>
<keyword evidence="1" id="KW-0862">Zinc</keyword>
<feature type="region of interest" description="Disordered" evidence="2">
    <location>
        <begin position="485"/>
        <end position="508"/>
    </location>
</feature>
<dbReference type="PROSITE" id="PS50103">
    <property type="entry name" value="ZF_C3H1"/>
    <property type="match status" value="1"/>
</dbReference>
<name>A0AAV7KYD1_PLEWA</name>
<evidence type="ECO:0000313" key="5">
    <source>
        <dbReference type="Proteomes" id="UP001066276"/>
    </source>
</evidence>